<dbReference type="AlphaFoldDB" id="A0A6N2KIQ1"/>
<evidence type="ECO:0000259" key="1">
    <source>
        <dbReference type="Pfam" id="PF00931"/>
    </source>
</evidence>
<dbReference type="GO" id="GO:0043531">
    <property type="term" value="F:ADP binding"/>
    <property type="evidence" value="ECO:0007669"/>
    <property type="project" value="InterPro"/>
</dbReference>
<dbReference type="EMBL" id="CAADRP010000213">
    <property type="protein sequence ID" value="VFU24911.1"/>
    <property type="molecule type" value="Genomic_DNA"/>
</dbReference>
<dbReference type="InterPro" id="IPR027417">
    <property type="entry name" value="P-loop_NTPase"/>
</dbReference>
<sequence length="353" mass="40783">MTWKGVFRILRFSYSHLKDSALQQCFLYCALFPPDFMIPRKNLVRYLIDEGIIKGFNSRVAEFDKGYSMLNRLENVCLLESAKRLRFIADSFFKQLLGLKVLDLSYSDIADLADSVSDLVSLNALLLEGRMLEEVGTLECHFESHSDFVEYLKCRNENQPLSTYRFFVGLQDEDDYNSKWHCRDKSLWFGNLSIKQDGDFQVMSPNGIQQVLCRCIDATSLSDVLSLNYETDLEVINIKECNTMESLVSSSWFSSAPLPFPSLMNLIAKRLDLDPSNKDNDRSRAASLSRQLMKKQKRILILDDLWNPFKLDKVDIPFRLKGCKLIMTTLSKKAYYRMNCQHKIKVMPLSDGE</sequence>
<organism evidence="2">
    <name type="scientific">Salix viminalis</name>
    <name type="common">Common osier</name>
    <name type="synonym">Basket willow</name>
    <dbReference type="NCBI Taxonomy" id="40686"/>
    <lineage>
        <taxon>Eukaryota</taxon>
        <taxon>Viridiplantae</taxon>
        <taxon>Streptophyta</taxon>
        <taxon>Embryophyta</taxon>
        <taxon>Tracheophyta</taxon>
        <taxon>Spermatophyta</taxon>
        <taxon>Magnoliopsida</taxon>
        <taxon>eudicotyledons</taxon>
        <taxon>Gunneridae</taxon>
        <taxon>Pentapetalae</taxon>
        <taxon>rosids</taxon>
        <taxon>fabids</taxon>
        <taxon>Malpighiales</taxon>
        <taxon>Salicaceae</taxon>
        <taxon>Saliceae</taxon>
        <taxon>Salix</taxon>
    </lineage>
</organism>
<reference evidence="2" key="1">
    <citation type="submission" date="2019-03" db="EMBL/GenBank/DDBJ databases">
        <authorList>
            <person name="Mank J."/>
            <person name="Almeida P."/>
        </authorList>
    </citation>
    <scope>NUCLEOTIDE SEQUENCE</scope>
    <source>
        <strain evidence="2">78183</strain>
    </source>
</reference>
<dbReference type="PANTHER" id="PTHR23155">
    <property type="entry name" value="DISEASE RESISTANCE PROTEIN RP"/>
    <property type="match status" value="1"/>
</dbReference>
<protein>
    <recommendedName>
        <fullName evidence="1">NB-ARC domain-containing protein</fullName>
    </recommendedName>
</protein>
<dbReference type="GO" id="GO:0098542">
    <property type="term" value="P:defense response to other organism"/>
    <property type="evidence" value="ECO:0007669"/>
    <property type="project" value="TreeGrafter"/>
</dbReference>
<name>A0A6N2KIQ1_SALVM</name>
<dbReference type="PANTHER" id="PTHR23155:SF1239">
    <property type="entry name" value="NB-ARC DOMAIN-CONTAINING PROTEIN"/>
    <property type="match status" value="1"/>
</dbReference>
<proteinExistence type="predicted"/>
<gene>
    <name evidence="2" type="ORF">SVIM_LOCUS51686</name>
</gene>
<dbReference type="SUPFAM" id="SSF52540">
    <property type="entry name" value="P-loop containing nucleoside triphosphate hydrolases"/>
    <property type="match status" value="1"/>
</dbReference>
<dbReference type="InterPro" id="IPR044974">
    <property type="entry name" value="Disease_R_plants"/>
</dbReference>
<dbReference type="Gene3D" id="3.40.50.300">
    <property type="entry name" value="P-loop containing nucleotide triphosphate hydrolases"/>
    <property type="match status" value="1"/>
</dbReference>
<evidence type="ECO:0000313" key="2">
    <source>
        <dbReference type="EMBL" id="VFU24911.1"/>
    </source>
</evidence>
<accession>A0A6N2KIQ1</accession>
<dbReference type="InterPro" id="IPR002182">
    <property type="entry name" value="NB-ARC"/>
</dbReference>
<dbReference type="InterPro" id="IPR036388">
    <property type="entry name" value="WH-like_DNA-bd_sf"/>
</dbReference>
<feature type="domain" description="NB-ARC" evidence="1">
    <location>
        <begin position="262"/>
        <end position="349"/>
    </location>
</feature>
<dbReference type="Pfam" id="PF00931">
    <property type="entry name" value="NB-ARC"/>
    <property type="match status" value="1"/>
</dbReference>
<dbReference type="Gene3D" id="1.10.10.10">
    <property type="entry name" value="Winged helix-like DNA-binding domain superfamily/Winged helix DNA-binding domain"/>
    <property type="match status" value="1"/>
</dbReference>